<dbReference type="InParanoid" id="A0A409XX91"/>
<evidence type="ECO:0000313" key="1">
    <source>
        <dbReference type="EMBL" id="PPQ95394.1"/>
    </source>
</evidence>
<dbReference type="SUPFAM" id="SSF52047">
    <property type="entry name" value="RNI-like"/>
    <property type="match status" value="1"/>
</dbReference>
<reference evidence="1 2" key="1">
    <citation type="journal article" date="2018" name="Evol. Lett.">
        <title>Horizontal gene cluster transfer increased hallucinogenic mushroom diversity.</title>
        <authorList>
            <person name="Reynolds H.T."/>
            <person name="Vijayakumar V."/>
            <person name="Gluck-Thaler E."/>
            <person name="Korotkin H.B."/>
            <person name="Matheny P.B."/>
            <person name="Slot J.C."/>
        </authorList>
    </citation>
    <scope>NUCLEOTIDE SEQUENCE [LARGE SCALE GENOMIC DNA]</scope>
    <source>
        <strain evidence="1 2">SRW20</strain>
    </source>
</reference>
<dbReference type="Gene3D" id="1.20.1280.50">
    <property type="match status" value="1"/>
</dbReference>
<protein>
    <submittedName>
        <fullName evidence="1">Uncharacterized protein</fullName>
    </submittedName>
</protein>
<proteinExistence type="predicted"/>
<dbReference type="InterPro" id="IPR032675">
    <property type="entry name" value="LRR_dom_sf"/>
</dbReference>
<name>A0A409XX91_9AGAR</name>
<dbReference type="AlphaFoldDB" id="A0A409XX91"/>
<dbReference type="Proteomes" id="UP000284706">
    <property type="component" value="Unassembled WGS sequence"/>
</dbReference>
<dbReference type="Gene3D" id="3.80.10.10">
    <property type="entry name" value="Ribonuclease Inhibitor"/>
    <property type="match status" value="1"/>
</dbReference>
<comment type="caution">
    <text evidence="1">The sequence shown here is derived from an EMBL/GenBank/DDBJ whole genome shotgun (WGS) entry which is preliminary data.</text>
</comment>
<dbReference type="STRING" id="231916.A0A409XX91"/>
<evidence type="ECO:0000313" key="2">
    <source>
        <dbReference type="Proteomes" id="UP000284706"/>
    </source>
</evidence>
<accession>A0A409XX91</accession>
<dbReference type="OrthoDB" id="3270987at2759"/>
<gene>
    <name evidence="1" type="ORF">CVT26_008241</name>
</gene>
<keyword evidence="2" id="KW-1185">Reference proteome</keyword>
<dbReference type="EMBL" id="NHYE01001427">
    <property type="protein sequence ID" value="PPQ95394.1"/>
    <property type="molecule type" value="Genomic_DNA"/>
</dbReference>
<sequence length="548" mass="62229">MAGITTTTHSNCNFCSKLDEPGRFKLYEPCHSKSLCGDLCQACSNLEKLEGLIGDHIAEAKKALGDLLEQHRRIREQMNSAHDPLVRKLPREVASYIFQLCMPVPSVEIGLEKWTKSEGTTPFVLAAVCKNWRRIALSTPHLWNFVSINFDAKGWRRNPYESYEFVKQQLDRSGCLPLSIRLNAETPDDDIYFLDIVQTLCHLSYRWRALEIRSHSCVFPLISGLAGAPSDLRSLRLLVPRRRAFDLPYEFRLPSAAPEEVVLANVILKSVDITWDRVTQVHAIGLQALECHEILRRAPRLKRCNLSVVDEILEWMGATPDYMVVHEALQELILGQIPTPSRVHLVLNKMTTPSLQHLTLGPSACLPKSPDVLRFLQRSSCLLKELVIDGLHVDAYNSSFEDVIDMLKKIPTLVRLDCSPSIRDNDLPNALAKILRITSIPITSHCEQFLPMLETLKLKVFPKDDIHWEGIASIFGSLGELHDPRRRPLRKVHVEYVPSQVFRWSPSLYIDEDALLRMRCVLHAGLDLTVGDEASNYDFIEDSAKQHT</sequence>
<organism evidence="1 2">
    <name type="scientific">Gymnopilus dilepis</name>
    <dbReference type="NCBI Taxonomy" id="231916"/>
    <lineage>
        <taxon>Eukaryota</taxon>
        <taxon>Fungi</taxon>
        <taxon>Dikarya</taxon>
        <taxon>Basidiomycota</taxon>
        <taxon>Agaricomycotina</taxon>
        <taxon>Agaricomycetes</taxon>
        <taxon>Agaricomycetidae</taxon>
        <taxon>Agaricales</taxon>
        <taxon>Agaricineae</taxon>
        <taxon>Hymenogastraceae</taxon>
        <taxon>Gymnopilus</taxon>
    </lineage>
</organism>